<feature type="coiled-coil region" evidence="1">
    <location>
        <begin position="788"/>
        <end position="815"/>
    </location>
</feature>
<feature type="domain" description="EAL" evidence="2">
    <location>
        <begin position="11"/>
        <end position="263"/>
    </location>
</feature>
<dbReference type="SUPFAM" id="SSF55073">
    <property type="entry name" value="Nucleotide cyclase"/>
    <property type="match status" value="1"/>
</dbReference>
<dbReference type="AlphaFoldDB" id="A0A317G7P7"/>
<dbReference type="Pfam" id="PF00990">
    <property type="entry name" value="GGDEF"/>
    <property type="match status" value="1"/>
</dbReference>
<dbReference type="Proteomes" id="UP000245488">
    <property type="component" value="Chromosome"/>
</dbReference>
<evidence type="ECO:0000259" key="3">
    <source>
        <dbReference type="PROSITE" id="PS50887"/>
    </source>
</evidence>
<feature type="domain" description="GGDEF" evidence="3">
    <location>
        <begin position="730"/>
        <end position="853"/>
    </location>
</feature>
<dbReference type="InterPro" id="IPR043128">
    <property type="entry name" value="Rev_trsase/Diguanyl_cyclase"/>
</dbReference>
<dbReference type="Gene3D" id="3.20.20.450">
    <property type="entry name" value="EAL domain"/>
    <property type="match status" value="1"/>
</dbReference>
<dbReference type="InterPro" id="IPR035919">
    <property type="entry name" value="EAL_sf"/>
</dbReference>
<protein>
    <recommendedName>
        <fullName evidence="6">EAL domain, c-di-GMP-specific phosphodiesterase class I (Or its enzymatically inactive variant)</fullName>
    </recommendedName>
</protein>
<dbReference type="EMBL" id="NXNG01000001">
    <property type="protein sequence ID" value="PWT28332.1"/>
    <property type="molecule type" value="Genomic_DNA"/>
</dbReference>
<dbReference type="GO" id="GO:0071111">
    <property type="term" value="F:cyclic-guanylate-specific phosphodiesterase activity"/>
    <property type="evidence" value="ECO:0007669"/>
    <property type="project" value="InterPro"/>
</dbReference>
<evidence type="ECO:0000256" key="1">
    <source>
        <dbReference type="SAM" id="Coils"/>
    </source>
</evidence>
<keyword evidence="5" id="KW-1185">Reference proteome</keyword>
<dbReference type="PANTHER" id="PTHR33121:SF81">
    <property type="entry name" value="CYCLIC DI-GMP PHOSPHODIESTERASE PDEB-RELATED"/>
    <property type="match status" value="1"/>
</dbReference>
<reference evidence="4 5" key="1">
    <citation type="submission" date="2017-09" db="EMBL/GenBank/DDBJ databases">
        <title>High-quality draft genome sequence of Butyrivibrio fibrisolvens INBov1, isolated from cow rumen.</title>
        <authorList>
            <person name="Rodriguez Hernaez J."/>
            <person name="Rivarola M."/>
            <person name="Paniego N."/>
            <person name="Cravero S."/>
            <person name="Ceron Cucchi M."/>
            <person name="Martinez M.C."/>
        </authorList>
    </citation>
    <scope>NUCLEOTIDE SEQUENCE [LARGE SCALE GENOMIC DNA]</scope>
    <source>
        <strain evidence="4 5">INBov1</strain>
    </source>
</reference>
<evidence type="ECO:0000259" key="2">
    <source>
        <dbReference type="PROSITE" id="PS50883"/>
    </source>
</evidence>
<proteinExistence type="predicted"/>
<evidence type="ECO:0008006" key="6">
    <source>
        <dbReference type="Google" id="ProtNLM"/>
    </source>
</evidence>
<dbReference type="CDD" id="cd01948">
    <property type="entry name" value="EAL"/>
    <property type="match status" value="1"/>
</dbReference>
<dbReference type="PROSITE" id="PS50883">
    <property type="entry name" value="EAL"/>
    <property type="match status" value="1"/>
</dbReference>
<organism evidence="4 5">
    <name type="scientific">Butyrivibrio fibrisolvens</name>
    <dbReference type="NCBI Taxonomy" id="831"/>
    <lineage>
        <taxon>Bacteria</taxon>
        <taxon>Bacillati</taxon>
        <taxon>Bacillota</taxon>
        <taxon>Clostridia</taxon>
        <taxon>Lachnospirales</taxon>
        <taxon>Lachnospiraceae</taxon>
        <taxon>Butyrivibrio</taxon>
    </lineage>
</organism>
<keyword evidence="1" id="KW-0175">Coiled coil</keyword>
<dbReference type="RefSeq" id="WP_110073532.1">
    <property type="nucleotide sequence ID" value="NZ_CM009896.1"/>
</dbReference>
<dbReference type="Gene3D" id="3.30.450.20">
    <property type="entry name" value="PAS domain"/>
    <property type="match status" value="1"/>
</dbReference>
<sequence>MSESKDVNAIYEHVVSHIDDAISNGWIKVYYQPVIRGLTGQLCSAESLARWIDPEYGLLTPDKFISALEASNNIHKLDCFLVDKVCSDIHEHMIIGKPTFPVSINFSRLDFIMCDMLDVVESTILKYDIPRDYLHFEITESMIAQDEELMKKVITDFRNRGYEIWMDDFGSGYSSLNLLKDYDFDLVKMDMRFLSNMTEKSKSILRSAISLAKHIDIKTLSEGVETKEQVDFLMSVGCGKYQGYYYGKPQPYDDMIKSMEEKNIQFEQRQWRSYYEAACLALVDLDRPLAIIEYDGYNFKTLFMNETYKKQIFLNGYNYEEIDRIIYNSDSPLMSKYRKFADITIKSKGTETFFYTSKGNYYQLRATYLADNAGKYLFRGNINNISLDQNTAERDQLNNKLKELNHLHETVLLINKKENITSPLLGGYNYIEGSAYSPVPLDRTLKSFEEKFVYPEDRESFKKFMSLMYTGKKDFSKEHHFAQKTIRVKQEDGSYLWRDFAILPLTGTGDSEYMLTISAITDEMSRALDKLYYPDFSDDETSSLSNDPAVTLSSVLADSNNGELYDDDTTTEYARLWYSLIKNSSYKLFWKDKDRRFRGVSKSFLDFYEIKSLDDIIGKTDEEMHWHVDDGPYQGDELDVLGKGLRVYNAPGQCIVNGVVHNIICNKVPIYKGGKIIGLVGSFADVDEEIYRVQKLKNPTKLDTITRLMNIKAFIEIMMDYAIQYNDSGRNYAYIILHNSNQRRIEESYGKEVASSVIRQMGEKIIDVIKQNGAASRLKESYFAIIIYIDSKEKLDELTKKVKEHIESINKVDGKSVTLRINTNNHLRTDPGLTDETIYPITLRELEESEEKK</sequence>
<dbReference type="Gene3D" id="3.30.70.270">
    <property type="match status" value="1"/>
</dbReference>
<dbReference type="PANTHER" id="PTHR33121">
    <property type="entry name" value="CYCLIC DI-GMP PHOSPHODIESTERASE PDEF"/>
    <property type="match status" value="1"/>
</dbReference>
<accession>A0A317G7P7</accession>
<dbReference type="PROSITE" id="PS50887">
    <property type="entry name" value="GGDEF"/>
    <property type="match status" value="1"/>
</dbReference>
<dbReference type="InterPro" id="IPR050706">
    <property type="entry name" value="Cyclic-di-GMP_PDE-like"/>
</dbReference>
<name>A0A317G7P7_BUTFI</name>
<dbReference type="Pfam" id="PF00563">
    <property type="entry name" value="EAL"/>
    <property type="match status" value="1"/>
</dbReference>
<dbReference type="InterPro" id="IPR035965">
    <property type="entry name" value="PAS-like_dom_sf"/>
</dbReference>
<dbReference type="SUPFAM" id="SSF55785">
    <property type="entry name" value="PYP-like sensor domain (PAS domain)"/>
    <property type="match status" value="1"/>
</dbReference>
<dbReference type="InterPro" id="IPR029787">
    <property type="entry name" value="Nucleotide_cyclase"/>
</dbReference>
<evidence type="ECO:0000313" key="5">
    <source>
        <dbReference type="Proteomes" id="UP000245488"/>
    </source>
</evidence>
<gene>
    <name evidence="4" type="ORF">CPT75_14975</name>
</gene>
<dbReference type="InterPro" id="IPR000160">
    <property type="entry name" value="GGDEF_dom"/>
</dbReference>
<evidence type="ECO:0000313" key="4">
    <source>
        <dbReference type="EMBL" id="PWT28332.1"/>
    </source>
</evidence>
<dbReference type="InterPro" id="IPR001633">
    <property type="entry name" value="EAL_dom"/>
</dbReference>
<dbReference type="SMART" id="SM00052">
    <property type="entry name" value="EAL"/>
    <property type="match status" value="1"/>
</dbReference>
<dbReference type="SUPFAM" id="SSF141868">
    <property type="entry name" value="EAL domain-like"/>
    <property type="match status" value="1"/>
</dbReference>
<comment type="caution">
    <text evidence="4">The sequence shown here is derived from an EMBL/GenBank/DDBJ whole genome shotgun (WGS) entry which is preliminary data.</text>
</comment>